<dbReference type="SUPFAM" id="SSF90209">
    <property type="entry name" value="Ran binding protein zinc finger-like"/>
    <property type="match status" value="2"/>
</dbReference>
<dbReference type="EMBL" id="OU466857">
    <property type="protein sequence ID" value="CAH2033418.1"/>
    <property type="molecule type" value="Genomic_DNA"/>
</dbReference>
<dbReference type="GO" id="GO:0008270">
    <property type="term" value="F:zinc ion binding"/>
    <property type="evidence" value="ECO:0007669"/>
    <property type="project" value="UniProtKB-KW"/>
</dbReference>
<evidence type="ECO:0000313" key="9">
    <source>
        <dbReference type="Proteomes" id="UP000836841"/>
    </source>
</evidence>
<dbReference type="AlphaFoldDB" id="A0AAU9R8K4"/>
<evidence type="ECO:0000256" key="1">
    <source>
        <dbReference type="ARBA" id="ARBA00022723"/>
    </source>
</evidence>
<dbReference type="InterPro" id="IPR053000">
    <property type="entry name" value="WSS1-like_metalloprotease"/>
</dbReference>
<feature type="domain" description="RanBP2-type" evidence="6">
    <location>
        <begin position="314"/>
        <end position="343"/>
    </location>
</feature>
<accession>A0AAU9R8K4</accession>
<feature type="region of interest" description="Disordered" evidence="5">
    <location>
        <begin position="280"/>
        <end position="308"/>
    </location>
</feature>
<dbReference type="InterPro" id="IPR001876">
    <property type="entry name" value="Znf_RanBP2"/>
</dbReference>
<dbReference type="Pfam" id="PF08325">
    <property type="entry name" value="WLM"/>
    <property type="match status" value="1"/>
</dbReference>
<gene>
    <name evidence="8" type="ORF">TAV2_LOCUS247</name>
</gene>
<evidence type="ECO:0000259" key="7">
    <source>
        <dbReference type="PROSITE" id="PS51397"/>
    </source>
</evidence>
<keyword evidence="9" id="KW-1185">Reference proteome</keyword>
<reference evidence="8 9" key="1">
    <citation type="submission" date="2022-03" db="EMBL/GenBank/DDBJ databases">
        <authorList>
            <person name="Nunn A."/>
            <person name="Chopra R."/>
            <person name="Nunn A."/>
            <person name="Contreras Garrido A."/>
        </authorList>
    </citation>
    <scope>NUCLEOTIDE SEQUENCE [LARGE SCALE GENOMIC DNA]</scope>
</reference>
<organism evidence="8 9">
    <name type="scientific">Thlaspi arvense</name>
    <name type="common">Field penny-cress</name>
    <dbReference type="NCBI Taxonomy" id="13288"/>
    <lineage>
        <taxon>Eukaryota</taxon>
        <taxon>Viridiplantae</taxon>
        <taxon>Streptophyta</taxon>
        <taxon>Embryophyta</taxon>
        <taxon>Tracheophyta</taxon>
        <taxon>Spermatophyta</taxon>
        <taxon>Magnoliopsida</taxon>
        <taxon>eudicotyledons</taxon>
        <taxon>Gunneridae</taxon>
        <taxon>Pentapetalae</taxon>
        <taxon>rosids</taxon>
        <taxon>malvids</taxon>
        <taxon>Brassicales</taxon>
        <taxon>Brassicaceae</taxon>
        <taxon>Thlaspideae</taxon>
        <taxon>Thlaspi</taxon>
    </lineage>
</organism>
<sequence>MNLGDLNKVWEIKALKKKPREDEARKILDKVAKQVQPIMTRRKWRVKLLSEFCPKNPRLLGVNVNRGVQVKLRLRRVNQEGDFLSYHEILDTMLHELCHNAHAPHNASFYKLWDELRKECEELMAKGITGTGQGFDVPGKRLGGFSRQPPLSSLGSTAATAAEKRLRAANLLPSGPHRLGGDTSIMSGLSPVQAAAMAAERRLLDDIWCGSQSTEALEEDQENDGEEPRETCTSLNARSLKRRSSSSNAIPSSSHHCGSDVIDLTEESSDARCIKRSCSPGDQGTCSSSNSGVMKLSETSPSTGYNANQGREEESAMWECAECTLLNPLLAPVCELCTAAKPKEKEMTHKVWSCKFCTLENEVKLEKCEACGQWRYSYGQPLSTRAPNVGT</sequence>
<evidence type="ECO:0000256" key="5">
    <source>
        <dbReference type="SAM" id="MobiDB-lite"/>
    </source>
</evidence>
<dbReference type="InterPro" id="IPR036443">
    <property type="entry name" value="Znf_RanBP2_sf"/>
</dbReference>
<dbReference type="Pfam" id="PF00641">
    <property type="entry name" value="Zn_ribbon_RanBP"/>
    <property type="match status" value="1"/>
</dbReference>
<dbReference type="InterPro" id="IPR013536">
    <property type="entry name" value="WLM_dom"/>
</dbReference>
<dbReference type="SMART" id="SM00547">
    <property type="entry name" value="ZnF_RBZ"/>
    <property type="match status" value="2"/>
</dbReference>
<feature type="compositionally biased region" description="Low complexity" evidence="5">
    <location>
        <begin position="245"/>
        <end position="254"/>
    </location>
</feature>
<keyword evidence="3" id="KW-0862">Zinc</keyword>
<feature type="region of interest" description="Disordered" evidence="5">
    <location>
        <begin position="237"/>
        <end position="260"/>
    </location>
</feature>
<keyword evidence="2 4" id="KW-0863">Zinc-finger</keyword>
<evidence type="ECO:0000259" key="6">
    <source>
        <dbReference type="PROSITE" id="PS50199"/>
    </source>
</evidence>
<name>A0AAU9R8K4_THLAR</name>
<dbReference type="GO" id="GO:0008237">
    <property type="term" value="F:metallopeptidase activity"/>
    <property type="evidence" value="ECO:0007669"/>
    <property type="project" value="TreeGrafter"/>
</dbReference>
<keyword evidence="1" id="KW-0479">Metal-binding</keyword>
<dbReference type="PANTHER" id="PTHR46622">
    <property type="entry name" value="DNA-DEPENDENT METALLOPROTEASE WSS1"/>
    <property type="match status" value="1"/>
</dbReference>
<protein>
    <submittedName>
        <fullName evidence="8">Uncharacterized protein</fullName>
    </submittedName>
</protein>
<dbReference type="PANTHER" id="PTHR46622:SF3">
    <property type="entry name" value="ZINC ION BINDING PROTEIN"/>
    <property type="match status" value="1"/>
</dbReference>
<evidence type="ECO:0000313" key="8">
    <source>
        <dbReference type="EMBL" id="CAH2033418.1"/>
    </source>
</evidence>
<evidence type="ECO:0000256" key="4">
    <source>
        <dbReference type="PROSITE-ProRule" id="PRU00322"/>
    </source>
</evidence>
<feature type="domain" description="WLM" evidence="7">
    <location>
        <begin position="1"/>
        <end position="204"/>
    </location>
</feature>
<dbReference type="GO" id="GO:0005634">
    <property type="term" value="C:nucleus"/>
    <property type="evidence" value="ECO:0007669"/>
    <property type="project" value="TreeGrafter"/>
</dbReference>
<dbReference type="GO" id="GO:0006281">
    <property type="term" value="P:DNA repair"/>
    <property type="evidence" value="ECO:0007669"/>
    <property type="project" value="TreeGrafter"/>
</dbReference>
<proteinExistence type="predicted"/>
<evidence type="ECO:0000256" key="2">
    <source>
        <dbReference type="ARBA" id="ARBA00022771"/>
    </source>
</evidence>
<dbReference type="Proteomes" id="UP000836841">
    <property type="component" value="Chromosome 1"/>
</dbReference>
<evidence type="ECO:0000256" key="3">
    <source>
        <dbReference type="ARBA" id="ARBA00022833"/>
    </source>
</evidence>
<dbReference type="PROSITE" id="PS50199">
    <property type="entry name" value="ZF_RANBP2_2"/>
    <property type="match status" value="1"/>
</dbReference>
<dbReference type="Gene3D" id="2.30.30.380">
    <property type="entry name" value="Zn-finger domain of Sec23/24"/>
    <property type="match status" value="1"/>
</dbReference>
<dbReference type="PROSITE" id="PS01358">
    <property type="entry name" value="ZF_RANBP2_1"/>
    <property type="match status" value="2"/>
</dbReference>
<dbReference type="PROSITE" id="PS51397">
    <property type="entry name" value="WLM"/>
    <property type="match status" value="1"/>
</dbReference>